<dbReference type="Pfam" id="PF01208">
    <property type="entry name" value="URO-D"/>
    <property type="match status" value="1"/>
</dbReference>
<accession>W0FPF2</accession>
<sequence length="381" mass="42315">MPIVPQDQLRHFVAIVSNIAPKCGFTLAYHLVIMQIAAIPQGGKMNQRENYEALVHHHETEWVPNVFTEVAILGGQFETWENGPIEGGLDGFGCNWIPTESAGGQPALDPACIMLDDVCDWEDKVIFPNLDAIDWQAYADQTLAGVDRNAKFVEYHTWNSVYLRFSHLLGFENALCAFFEEPEASKALCNAIADYKIKLIERVAHYIKPDAYVHYDDVATDRDLFMSPEVYREFIKPGHTRMNEAAAALGIHPEIHVCGKCESIIPDLIEEGSHAWQSAQPMNDLESIIQNYGDRIAVIGGYDTNGAPSLPTVSDEEIIAEVHRCIDTYGRFGKGYGFFGFLLGSFSDPEIAHRYGVMFAEAAQYAGAPIPIENKGISILA</sequence>
<dbReference type="GO" id="GO:0004853">
    <property type="term" value="F:uroporphyrinogen decarboxylase activity"/>
    <property type="evidence" value="ECO:0007669"/>
    <property type="project" value="InterPro"/>
</dbReference>
<dbReference type="GO" id="GO:0016740">
    <property type="term" value="F:transferase activity"/>
    <property type="evidence" value="ECO:0007669"/>
    <property type="project" value="UniProtKB-KW"/>
</dbReference>
<dbReference type="InterPro" id="IPR000257">
    <property type="entry name" value="Uroporphyrinogen_deCOase"/>
</dbReference>
<dbReference type="InterPro" id="IPR052024">
    <property type="entry name" value="Methanogen_methyltrans"/>
</dbReference>
<dbReference type="AlphaFoldDB" id="W0FPF2"/>
<dbReference type="PANTHER" id="PTHR47099">
    <property type="entry name" value="METHYLCOBAMIDE:COM METHYLTRANSFERASE MTBA"/>
    <property type="match status" value="1"/>
</dbReference>
<keyword evidence="2" id="KW-0808">Transferase</keyword>
<evidence type="ECO:0000259" key="1">
    <source>
        <dbReference type="Pfam" id="PF01208"/>
    </source>
</evidence>
<dbReference type="EMBL" id="KC246808">
    <property type="protein sequence ID" value="AHF24860.1"/>
    <property type="molecule type" value="Genomic_DNA"/>
</dbReference>
<dbReference type="SUPFAM" id="SSF51726">
    <property type="entry name" value="UROD/MetE-like"/>
    <property type="match status" value="1"/>
</dbReference>
<dbReference type="Gene3D" id="3.20.20.210">
    <property type="match status" value="1"/>
</dbReference>
<name>W0FPF2_9BACT</name>
<dbReference type="GO" id="GO:0006779">
    <property type="term" value="P:porphyrin-containing compound biosynthetic process"/>
    <property type="evidence" value="ECO:0007669"/>
    <property type="project" value="InterPro"/>
</dbReference>
<proteinExistence type="predicted"/>
<dbReference type="InterPro" id="IPR038071">
    <property type="entry name" value="UROD/MetE-like_sf"/>
</dbReference>
<dbReference type="PANTHER" id="PTHR47099:SF1">
    <property type="entry name" value="METHYLCOBAMIDE:COM METHYLTRANSFERASE MTBA"/>
    <property type="match status" value="1"/>
</dbReference>
<feature type="domain" description="Uroporphyrinogen decarboxylase (URO-D)" evidence="1">
    <location>
        <begin position="167"/>
        <end position="336"/>
    </location>
</feature>
<evidence type="ECO:0000313" key="2">
    <source>
        <dbReference type="EMBL" id="AHF24860.1"/>
    </source>
</evidence>
<reference evidence="2" key="1">
    <citation type="journal article" date="2013" name="PLoS ONE">
        <title>Metagenomic insights into the carbohydrate-active enzymes carried by the microorganisms adhering to solid digesta in the rumen of cows.</title>
        <authorList>
            <person name="Wang L."/>
            <person name="Hatem A."/>
            <person name="Catalyurek U.V."/>
            <person name="Morrison M."/>
            <person name="Yu Z."/>
        </authorList>
    </citation>
    <scope>NUCLEOTIDE SEQUENCE</scope>
</reference>
<organism evidence="2">
    <name type="scientific">uncultured bacterium Contig1491</name>
    <dbReference type="NCBI Taxonomy" id="1393439"/>
    <lineage>
        <taxon>Bacteria</taxon>
        <taxon>environmental samples</taxon>
    </lineage>
</organism>
<protein>
    <submittedName>
        <fullName evidence="2">Veratrol:corrinoid protein metyltransferase</fullName>
    </submittedName>
</protein>